<evidence type="ECO:0000313" key="10">
    <source>
        <dbReference type="Proteomes" id="UP000655037"/>
    </source>
</evidence>
<accession>A0AAE2RK90</accession>
<dbReference type="PANTHER" id="PTHR30126:SF40">
    <property type="entry name" value="HTH-TYPE TRANSCRIPTIONAL REGULATOR GLTR"/>
    <property type="match status" value="1"/>
</dbReference>
<evidence type="ECO:0000256" key="6">
    <source>
        <dbReference type="ARBA" id="ARBA00067332"/>
    </source>
</evidence>
<evidence type="ECO:0000256" key="3">
    <source>
        <dbReference type="ARBA" id="ARBA00023125"/>
    </source>
</evidence>
<dbReference type="InterPro" id="IPR005119">
    <property type="entry name" value="LysR_subst-bd"/>
</dbReference>
<organism evidence="9 10">
    <name type="scientific">Agrobacterium vitis</name>
    <name type="common">Rhizobium vitis</name>
    <dbReference type="NCBI Taxonomy" id="373"/>
    <lineage>
        <taxon>Bacteria</taxon>
        <taxon>Pseudomonadati</taxon>
        <taxon>Pseudomonadota</taxon>
        <taxon>Alphaproteobacteria</taxon>
        <taxon>Hyphomicrobiales</taxon>
        <taxon>Rhizobiaceae</taxon>
        <taxon>Rhizobium/Agrobacterium group</taxon>
        <taxon>Agrobacterium</taxon>
    </lineage>
</organism>
<dbReference type="AlphaFoldDB" id="A0AAE2RK90"/>
<dbReference type="InterPro" id="IPR000847">
    <property type="entry name" value="LysR_HTH_N"/>
</dbReference>
<dbReference type="Gene3D" id="3.40.190.290">
    <property type="match status" value="1"/>
</dbReference>
<evidence type="ECO:0000256" key="7">
    <source>
        <dbReference type="ARBA" id="ARBA00083243"/>
    </source>
</evidence>
<evidence type="ECO:0000259" key="8">
    <source>
        <dbReference type="PROSITE" id="PS50931"/>
    </source>
</evidence>
<keyword evidence="3" id="KW-0238">DNA-binding</keyword>
<dbReference type="EMBL" id="JACXXJ020000006">
    <property type="protein sequence ID" value="MBF2718226.1"/>
    <property type="molecule type" value="Genomic_DNA"/>
</dbReference>
<proteinExistence type="inferred from homology"/>
<dbReference type="PRINTS" id="PR00039">
    <property type="entry name" value="HTHLYSR"/>
</dbReference>
<sequence length="303" mass="33485">MEIMLLRDTRLRAFHTVASQGSFTGAARHLLLTQQAISFQIKSLEDEVGGQLFTRDARAIELTDLGQLLFSHAQRILDLYGEAEAELSSFTKDLRGRLRIATTNSLAKYVMPRAIGALRTLNQDVKVTMEVGNSDYALGCLRNDLADVAFCSDGPDQLENYQAELFFQDEIVFIVPGDHPWAKTKQVAFAAFCAAPIILREEGSGTRSLIERAMTEKSTSLDQLDIVSVLGSAEAVKGAVEAGAGVGMVSRLSLRRELADGSLAAVRIEGFRLLRNFYIVRLRQKPIHRRVQQFVELARQAVA</sequence>
<dbReference type="SUPFAM" id="SSF53850">
    <property type="entry name" value="Periplasmic binding protein-like II"/>
    <property type="match status" value="1"/>
</dbReference>
<dbReference type="PANTHER" id="PTHR30126">
    <property type="entry name" value="HTH-TYPE TRANSCRIPTIONAL REGULATOR"/>
    <property type="match status" value="1"/>
</dbReference>
<dbReference type="Proteomes" id="UP000655037">
    <property type="component" value="Unassembled WGS sequence"/>
</dbReference>
<dbReference type="InterPro" id="IPR036388">
    <property type="entry name" value="WH-like_DNA-bd_sf"/>
</dbReference>
<evidence type="ECO:0000256" key="5">
    <source>
        <dbReference type="ARBA" id="ARBA00054626"/>
    </source>
</evidence>
<dbReference type="SUPFAM" id="SSF46785">
    <property type="entry name" value="Winged helix' DNA-binding domain"/>
    <property type="match status" value="1"/>
</dbReference>
<evidence type="ECO:0000313" key="9">
    <source>
        <dbReference type="EMBL" id="MBF2718226.1"/>
    </source>
</evidence>
<dbReference type="Pfam" id="PF03466">
    <property type="entry name" value="LysR_substrate"/>
    <property type="match status" value="1"/>
</dbReference>
<dbReference type="Gene3D" id="1.10.10.10">
    <property type="entry name" value="Winged helix-like DNA-binding domain superfamily/Winged helix DNA-binding domain"/>
    <property type="match status" value="1"/>
</dbReference>
<dbReference type="InterPro" id="IPR036390">
    <property type="entry name" value="WH_DNA-bd_sf"/>
</dbReference>
<evidence type="ECO:0000256" key="1">
    <source>
        <dbReference type="ARBA" id="ARBA00009437"/>
    </source>
</evidence>
<keyword evidence="2" id="KW-0805">Transcription regulation</keyword>
<protein>
    <recommendedName>
        <fullName evidence="6">HTH-type transcriptional regulator TtuA</fullName>
    </recommendedName>
    <alternativeName>
        <fullName evidence="7">Tartrate utilization transcriptional regulator</fullName>
    </alternativeName>
</protein>
<dbReference type="FunFam" id="1.10.10.10:FF:000001">
    <property type="entry name" value="LysR family transcriptional regulator"/>
    <property type="match status" value="1"/>
</dbReference>
<comment type="function">
    <text evidence="5">Transcriptional regulator of the ttuABCDE tartrate utilization operon.</text>
</comment>
<gene>
    <name evidence="9" type="ORF">IEI95_028945</name>
</gene>
<dbReference type="GO" id="GO:0000976">
    <property type="term" value="F:transcription cis-regulatory region binding"/>
    <property type="evidence" value="ECO:0007669"/>
    <property type="project" value="TreeGrafter"/>
</dbReference>
<feature type="domain" description="HTH lysR-type" evidence="8">
    <location>
        <begin position="1"/>
        <end position="63"/>
    </location>
</feature>
<reference evidence="9" key="1">
    <citation type="submission" date="2020-11" db="EMBL/GenBank/DDBJ databases">
        <title>Agrobacterium vitis strain K377 genome.</title>
        <authorList>
            <person name="Xi H."/>
        </authorList>
    </citation>
    <scope>NUCLEOTIDE SEQUENCE</scope>
    <source>
        <strain evidence="9">K377</strain>
    </source>
</reference>
<dbReference type="GO" id="GO:0003700">
    <property type="term" value="F:DNA-binding transcription factor activity"/>
    <property type="evidence" value="ECO:0007669"/>
    <property type="project" value="InterPro"/>
</dbReference>
<dbReference type="PROSITE" id="PS50931">
    <property type="entry name" value="HTH_LYSR"/>
    <property type="match status" value="1"/>
</dbReference>
<evidence type="ECO:0000256" key="4">
    <source>
        <dbReference type="ARBA" id="ARBA00023163"/>
    </source>
</evidence>
<name>A0AAE2RK90_AGRVI</name>
<comment type="caution">
    <text evidence="9">The sequence shown here is derived from an EMBL/GenBank/DDBJ whole genome shotgun (WGS) entry which is preliminary data.</text>
</comment>
<keyword evidence="4" id="KW-0804">Transcription</keyword>
<dbReference type="Pfam" id="PF00126">
    <property type="entry name" value="HTH_1"/>
    <property type="match status" value="1"/>
</dbReference>
<evidence type="ECO:0000256" key="2">
    <source>
        <dbReference type="ARBA" id="ARBA00023015"/>
    </source>
</evidence>
<comment type="similarity">
    <text evidence="1">Belongs to the LysR transcriptional regulatory family.</text>
</comment>